<organism evidence="1 2">
    <name type="scientific">Bifidobacterium ruminantium</name>
    <dbReference type="NCBI Taxonomy" id="78346"/>
    <lineage>
        <taxon>Bacteria</taxon>
        <taxon>Bacillati</taxon>
        <taxon>Actinomycetota</taxon>
        <taxon>Actinomycetes</taxon>
        <taxon>Bifidobacteriales</taxon>
        <taxon>Bifidobacteriaceae</taxon>
        <taxon>Bifidobacterium</taxon>
    </lineage>
</organism>
<dbReference type="Proteomes" id="UP000029078">
    <property type="component" value="Unassembled WGS sequence"/>
</dbReference>
<evidence type="ECO:0000313" key="1">
    <source>
        <dbReference type="EMBL" id="KFI86030.1"/>
    </source>
</evidence>
<sequence length="52" mass="5770">MLPAIDSVTESRITYSRQFQIDCMRRYLQGEKPTAIFTSAGLSPSVIGAQAY</sequence>
<evidence type="ECO:0000313" key="2">
    <source>
        <dbReference type="Proteomes" id="UP000029078"/>
    </source>
</evidence>
<comment type="caution">
    <text evidence="1">The sequence shown here is derived from an EMBL/GenBank/DDBJ whole genome shotgun (WGS) entry which is preliminary data.</text>
</comment>
<name>A0A087CRY0_BIFRU</name>
<dbReference type="STRING" id="78346.BRUM_1469"/>
<dbReference type="EMBL" id="JGZL01000015">
    <property type="protein sequence ID" value="KFI86030.1"/>
    <property type="molecule type" value="Genomic_DNA"/>
</dbReference>
<accession>A0A087CRY0</accession>
<proteinExistence type="predicted"/>
<evidence type="ECO:0008006" key="3">
    <source>
        <dbReference type="Google" id="ProtNLM"/>
    </source>
</evidence>
<gene>
    <name evidence="1" type="ORF">BRUM_1469</name>
</gene>
<reference evidence="1 2" key="1">
    <citation type="submission" date="2014-03" db="EMBL/GenBank/DDBJ databases">
        <title>Genomics of Bifidobacteria.</title>
        <authorList>
            <person name="Ventura M."/>
            <person name="Milani C."/>
            <person name="Lugli G.A."/>
        </authorList>
    </citation>
    <scope>NUCLEOTIDE SEQUENCE [LARGE SCALE GENOMIC DNA]</scope>
    <source>
        <strain evidence="1 2">LMG 21811</strain>
    </source>
</reference>
<protein>
    <recommendedName>
        <fullName evidence="3">Transposase</fullName>
    </recommendedName>
</protein>
<dbReference type="AlphaFoldDB" id="A0A087CRY0"/>
<dbReference type="RefSeq" id="WP_237743846.1">
    <property type="nucleotide sequence ID" value="NZ_JGZL01000015.1"/>
</dbReference>
<keyword evidence="2" id="KW-1185">Reference proteome</keyword>